<dbReference type="AlphaFoldDB" id="A0A0D3JT42"/>
<dbReference type="KEGG" id="ehx:EMIHUDRAFT_236588"/>
<proteinExistence type="predicted"/>
<reference evidence="3" key="1">
    <citation type="journal article" date="2013" name="Nature">
        <title>Pan genome of the phytoplankton Emiliania underpins its global distribution.</title>
        <authorList>
            <person name="Read B.A."/>
            <person name="Kegel J."/>
            <person name="Klute M.J."/>
            <person name="Kuo A."/>
            <person name="Lefebvre S.C."/>
            <person name="Maumus F."/>
            <person name="Mayer C."/>
            <person name="Miller J."/>
            <person name="Monier A."/>
            <person name="Salamov A."/>
            <person name="Young J."/>
            <person name="Aguilar M."/>
            <person name="Claverie J.M."/>
            <person name="Frickenhaus S."/>
            <person name="Gonzalez K."/>
            <person name="Herman E.K."/>
            <person name="Lin Y.C."/>
            <person name="Napier J."/>
            <person name="Ogata H."/>
            <person name="Sarno A.F."/>
            <person name="Shmutz J."/>
            <person name="Schroeder D."/>
            <person name="de Vargas C."/>
            <person name="Verret F."/>
            <person name="von Dassow P."/>
            <person name="Valentin K."/>
            <person name="Van de Peer Y."/>
            <person name="Wheeler G."/>
            <person name="Dacks J.B."/>
            <person name="Delwiche C.F."/>
            <person name="Dyhrman S.T."/>
            <person name="Glockner G."/>
            <person name="John U."/>
            <person name="Richards T."/>
            <person name="Worden A.Z."/>
            <person name="Zhang X."/>
            <person name="Grigoriev I.V."/>
            <person name="Allen A.E."/>
            <person name="Bidle K."/>
            <person name="Borodovsky M."/>
            <person name="Bowler C."/>
            <person name="Brownlee C."/>
            <person name="Cock J.M."/>
            <person name="Elias M."/>
            <person name="Gladyshev V.N."/>
            <person name="Groth M."/>
            <person name="Guda C."/>
            <person name="Hadaegh A."/>
            <person name="Iglesias-Rodriguez M.D."/>
            <person name="Jenkins J."/>
            <person name="Jones B.M."/>
            <person name="Lawson T."/>
            <person name="Leese F."/>
            <person name="Lindquist E."/>
            <person name="Lobanov A."/>
            <person name="Lomsadze A."/>
            <person name="Malik S.B."/>
            <person name="Marsh M.E."/>
            <person name="Mackinder L."/>
            <person name="Mock T."/>
            <person name="Mueller-Roeber B."/>
            <person name="Pagarete A."/>
            <person name="Parker M."/>
            <person name="Probert I."/>
            <person name="Quesneville H."/>
            <person name="Raines C."/>
            <person name="Rensing S.A."/>
            <person name="Riano-Pachon D.M."/>
            <person name="Richier S."/>
            <person name="Rokitta S."/>
            <person name="Shiraiwa Y."/>
            <person name="Soanes D.M."/>
            <person name="van der Giezen M."/>
            <person name="Wahlund T.M."/>
            <person name="Williams B."/>
            <person name="Wilson W."/>
            <person name="Wolfe G."/>
            <person name="Wurch L.L."/>
        </authorList>
    </citation>
    <scope>NUCLEOTIDE SEQUENCE</scope>
</reference>
<reference evidence="2" key="2">
    <citation type="submission" date="2024-10" db="UniProtKB">
        <authorList>
            <consortium name="EnsemblProtists"/>
        </authorList>
    </citation>
    <scope>IDENTIFICATION</scope>
</reference>
<evidence type="ECO:0008006" key="4">
    <source>
        <dbReference type="Google" id="ProtNLM"/>
    </source>
</evidence>
<dbReference type="RefSeq" id="XP_005779106.1">
    <property type="nucleotide sequence ID" value="XM_005779049.1"/>
</dbReference>
<feature type="chain" id="PRO_5044210998" description="Secreted protein" evidence="1">
    <location>
        <begin position="18"/>
        <end position="180"/>
    </location>
</feature>
<dbReference type="EnsemblProtists" id="EOD26677">
    <property type="protein sequence ID" value="EOD26677"/>
    <property type="gene ID" value="EMIHUDRAFT_236588"/>
</dbReference>
<name>A0A0D3JT42_EMIH1</name>
<accession>A0A0D3JT42</accession>
<protein>
    <recommendedName>
        <fullName evidence="4">Secreted protein</fullName>
    </recommendedName>
</protein>
<evidence type="ECO:0000313" key="3">
    <source>
        <dbReference type="Proteomes" id="UP000013827"/>
    </source>
</evidence>
<feature type="signal peptide" evidence="1">
    <location>
        <begin position="1"/>
        <end position="17"/>
    </location>
</feature>
<dbReference type="HOGENOM" id="CLU_1613858_0_0_1"/>
<keyword evidence="3" id="KW-1185">Reference proteome</keyword>
<evidence type="ECO:0000313" key="2">
    <source>
        <dbReference type="EnsemblProtists" id="EOD26677"/>
    </source>
</evidence>
<dbReference type="PaxDb" id="2903-EOD26677"/>
<sequence length="180" mass="19534">MSVLFFLLLLYALYIASIPFRVSTTLKPAQQLNRSLSRRSIISCWPVPALPALSLLLCDSLKAGRASFHPAKSFLSHSIDMRYPQRLQCILGVGCRLCYFADRRPRLRSRYSEEPSGLLPIPQAGAAKQKCAIVALGGFSSSSVHCCAAFRTIGHSGSRFSAALLAASLAALQYTDEAAP</sequence>
<dbReference type="Proteomes" id="UP000013827">
    <property type="component" value="Unassembled WGS sequence"/>
</dbReference>
<organism evidence="2 3">
    <name type="scientific">Emiliania huxleyi (strain CCMP1516)</name>
    <dbReference type="NCBI Taxonomy" id="280463"/>
    <lineage>
        <taxon>Eukaryota</taxon>
        <taxon>Haptista</taxon>
        <taxon>Haptophyta</taxon>
        <taxon>Prymnesiophyceae</taxon>
        <taxon>Isochrysidales</taxon>
        <taxon>Noelaerhabdaceae</taxon>
        <taxon>Emiliania</taxon>
    </lineage>
</organism>
<evidence type="ECO:0000256" key="1">
    <source>
        <dbReference type="SAM" id="SignalP"/>
    </source>
</evidence>
<keyword evidence="1" id="KW-0732">Signal</keyword>
<dbReference type="GeneID" id="17272227"/>